<dbReference type="Proteomes" id="UP000319859">
    <property type="component" value="Unassembled WGS sequence"/>
</dbReference>
<dbReference type="InterPro" id="IPR014436">
    <property type="entry name" value="Extradiol_dOase_DODA"/>
</dbReference>
<keyword evidence="6" id="KW-0732">Signal</keyword>
<dbReference type="PANTHER" id="PTHR30096:SF0">
    <property type="entry name" value="4,5-DOPA DIOXYGENASE EXTRADIOL-LIKE PROTEIN"/>
    <property type="match status" value="1"/>
</dbReference>
<dbReference type="SUPFAM" id="SSF53213">
    <property type="entry name" value="LigB-like"/>
    <property type="match status" value="1"/>
</dbReference>
<sequence length="284" mass="30153">MPSAFSTVMPAASAAPSAAAATAARQPVYFISHGSPMLALQDSAARRFLQSLGRDIRAAGAPRAILVLSAHWETAAPTASLADRPETIHDFGGFPRALFEMRYPAPGAPEVARAALAALATSGITVTAGEARGLDHGAWVPLTLMFPEADIPVAQLSIQPHLGPAHHRRLGEALRPLRDQGVMIIASGSLTHNLRDLAWEGTDEVVPWAAAFQSWIHDKVSGADVAALDDYRARAPFARQNHPRDEHLLPLFAAVGAASPGQPGRRLHDSVQLGALAMDAYRFD</sequence>
<accession>A0A560ERL7</accession>
<dbReference type="CDD" id="cd07363">
    <property type="entry name" value="45_DOPA_Dioxygenase"/>
    <property type="match status" value="1"/>
</dbReference>
<dbReference type="Pfam" id="PF02900">
    <property type="entry name" value="LigB"/>
    <property type="match status" value="1"/>
</dbReference>
<evidence type="ECO:0000256" key="4">
    <source>
        <dbReference type="ARBA" id="ARBA00022833"/>
    </source>
</evidence>
<keyword evidence="5" id="KW-0560">Oxidoreductase</keyword>
<organism evidence="8 9">
    <name type="scientific">Nitrospirillum amazonense</name>
    <dbReference type="NCBI Taxonomy" id="28077"/>
    <lineage>
        <taxon>Bacteria</taxon>
        <taxon>Pseudomonadati</taxon>
        <taxon>Pseudomonadota</taxon>
        <taxon>Alphaproteobacteria</taxon>
        <taxon>Rhodospirillales</taxon>
        <taxon>Azospirillaceae</taxon>
        <taxon>Nitrospirillum</taxon>
    </lineage>
</organism>
<comment type="caution">
    <text evidence="8">The sequence shown here is derived from an EMBL/GenBank/DDBJ whole genome shotgun (WGS) entry which is preliminary data.</text>
</comment>
<proteinExistence type="inferred from homology"/>
<feature type="chain" id="PRO_5021759745" evidence="6">
    <location>
        <begin position="21"/>
        <end position="284"/>
    </location>
</feature>
<protein>
    <submittedName>
        <fullName evidence="8">4,5-DOPA dioxygenase extradiol</fullName>
    </submittedName>
</protein>
<evidence type="ECO:0000256" key="3">
    <source>
        <dbReference type="ARBA" id="ARBA00022723"/>
    </source>
</evidence>
<dbReference type="Gene3D" id="3.40.830.10">
    <property type="entry name" value="LigB-like"/>
    <property type="match status" value="1"/>
</dbReference>
<comment type="similarity">
    <text evidence="2">Belongs to the DODA-type extradiol aromatic ring-opening dioxygenase family.</text>
</comment>
<dbReference type="GO" id="GO:0016702">
    <property type="term" value="F:oxidoreductase activity, acting on single donors with incorporation of molecular oxygen, incorporation of two atoms of oxygen"/>
    <property type="evidence" value="ECO:0007669"/>
    <property type="project" value="UniProtKB-ARBA"/>
</dbReference>
<dbReference type="InterPro" id="IPR004183">
    <property type="entry name" value="Xdiol_dOase_suB"/>
</dbReference>
<keyword evidence="8" id="KW-0223">Dioxygenase</keyword>
<dbReference type="PIRSF" id="PIRSF006157">
    <property type="entry name" value="Doxgns_DODA"/>
    <property type="match status" value="1"/>
</dbReference>
<name>A0A560ERL7_9PROT</name>
<keyword evidence="4" id="KW-0862">Zinc</keyword>
<dbReference type="GO" id="GO:0008270">
    <property type="term" value="F:zinc ion binding"/>
    <property type="evidence" value="ECO:0007669"/>
    <property type="project" value="InterPro"/>
</dbReference>
<reference evidence="8 9" key="1">
    <citation type="submission" date="2019-06" db="EMBL/GenBank/DDBJ databases">
        <title>Genomic Encyclopedia of Type Strains, Phase IV (KMG-V): Genome sequencing to study the core and pangenomes of soil and plant-associated prokaryotes.</title>
        <authorList>
            <person name="Whitman W."/>
        </authorList>
    </citation>
    <scope>NUCLEOTIDE SEQUENCE [LARGE SCALE GENOMIC DNA]</scope>
    <source>
        <strain evidence="8 9">BR 11880</strain>
    </source>
</reference>
<evidence type="ECO:0000256" key="6">
    <source>
        <dbReference type="SAM" id="SignalP"/>
    </source>
</evidence>
<evidence type="ECO:0000256" key="1">
    <source>
        <dbReference type="ARBA" id="ARBA00001947"/>
    </source>
</evidence>
<evidence type="ECO:0000313" key="9">
    <source>
        <dbReference type="Proteomes" id="UP000319859"/>
    </source>
</evidence>
<dbReference type="RefSeq" id="WP_246172607.1">
    <property type="nucleotide sequence ID" value="NZ_VITN01000027.1"/>
</dbReference>
<evidence type="ECO:0000313" key="8">
    <source>
        <dbReference type="EMBL" id="TWB11895.1"/>
    </source>
</evidence>
<dbReference type="AlphaFoldDB" id="A0A560ERL7"/>
<feature type="signal peptide" evidence="6">
    <location>
        <begin position="1"/>
        <end position="20"/>
    </location>
</feature>
<evidence type="ECO:0000256" key="5">
    <source>
        <dbReference type="ARBA" id="ARBA00023002"/>
    </source>
</evidence>
<keyword evidence="3" id="KW-0479">Metal-binding</keyword>
<evidence type="ECO:0000259" key="7">
    <source>
        <dbReference type="Pfam" id="PF02900"/>
    </source>
</evidence>
<feature type="domain" description="Extradiol ring-cleavage dioxygenase class III enzyme subunit B" evidence="7">
    <location>
        <begin position="28"/>
        <end position="260"/>
    </location>
</feature>
<dbReference type="PANTHER" id="PTHR30096">
    <property type="entry name" value="4,5-DOPA DIOXYGENASE EXTRADIOL-LIKE PROTEIN"/>
    <property type="match status" value="1"/>
</dbReference>
<evidence type="ECO:0000256" key="2">
    <source>
        <dbReference type="ARBA" id="ARBA00007581"/>
    </source>
</evidence>
<gene>
    <name evidence="8" type="ORF">FBZ89_12729</name>
</gene>
<dbReference type="GO" id="GO:0008198">
    <property type="term" value="F:ferrous iron binding"/>
    <property type="evidence" value="ECO:0007669"/>
    <property type="project" value="InterPro"/>
</dbReference>
<dbReference type="EMBL" id="VITN01000027">
    <property type="protein sequence ID" value="TWB11895.1"/>
    <property type="molecule type" value="Genomic_DNA"/>
</dbReference>
<comment type="cofactor">
    <cofactor evidence="1">
        <name>Zn(2+)</name>
        <dbReference type="ChEBI" id="CHEBI:29105"/>
    </cofactor>
</comment>